<feature type="domain" description="CAP-Gly" evidence="7">
    <location>
        <begin position="30"/>
        <end position="81"/>
    </location>
</feature>
<evidence type="ECO:0000256" key="1">
    <source>
        <dbReference type="ARBA" id="ARBA00004430"/>
    </source>
</evidence>
<evidence type="ECO:0000313" key="8">
    <source>
        <dbReference type="EMBL" id="CEF96729.1"/>
    </source>
</evidence>
<dbReference type="SUPFAM" id="SSF52075">
    <property type="entry name" value="Outer arm dynein light chain 1"/>
    <property type="match status" value="1"/>
</dbReference>
<comment type="similarity">
    <text evidence="2">Belongs to the TBCE family.</text>
</comment>
<evidence type="ECO:0000256" key="5">
    <source>
        <dbReference type="ARBA" id="ARBA00022737"/>
    </source>
</evidence>
<evidence type="ECO:0000256" key="4">
    <source>
        <dbReference type="ARBA" id="ARBA00022614"/>
    </source>
</evidence>
<dbReference type="FunCoup" id="A0A090M401">
    <property type="interactions" value="1710"/>
</dbReference>
<dbReference type="Gene3D" id="2.30.30.190">
    <property type="entry name" value="CAP Gly-rich-like domain"/>
    <property type="match status" value="1"/>
</dbReference>
<reference evidence="8 9" key="2">
    <citation type="journal article" date="2014" name="BMC Genomics">
        <title>An improved genome of the model marine alga Ostreococcus tauri unfolds by assessing Illumina de novo assemblies.</title>
        <authorList>
            <person name="Blanc-Mathieu R."/>
            <person name="Verhelst B."/>
            <person name="Derelle E."/>
            <person name="Rombauts S."/>
            <person name="Bouget F.Y."/>
            <person name="Carre I."/>
            <person name="Chateau A."/>
            <person name="Eyre-Walker A."/>
            <person name="Grimsley N."/>
            <person name="Moreau H."/>
            <person name="Piegu B."/>
            <person name="Rivals E."/>
            <person name="Schackwitz W."/>
            <person name="Van de Peer Y."/>
            <person name="Piganeau G."/>
        </authorList>
    </citation>
    <scope>NUCLEOTIDE SEQUENCE [LARGE SCALE GENOMIC DNA]</scope>
    <source>
        <strain evidence="9">OTTH 0595 / CCAP 157/2 / RCC745</strain>
    </source>
</reference>
<keyword evidence="4" id="KW-0433">Leucine-rich repeat</keyword>
<dbReference type="RefSeq" id="XP_003074431.2">
    <property type="nucleotide sequence ID" value="XM_003074384.2"/>
</dbReference>
<dbReference type="SMART" id="SM01052">
    <property type="entry name" value="CAP_GLY"/>
    <property type="match status" value="1"/>
</dbReference>
<dbReference type="PANTHER" id="PTHR46652">
    <property type="entry name" value="LEUCINE-RICH REPEAT AND IQ DOMAIN-CONTAINING PROTEIN 1-RELATED"/>
    <property type="match status" value="1"/>
</dbReference>
<dbReference type="Gene3D" id="3.80.10.10">
    <property type="entry name" value="Ribonuclease Inhibitor"/>
    <property type="match status" value="2"/>
</dbReference>
<name>A0A090M401_OSTTA</name>
<reference evidence="9" key="1">
    <citation type="journal article" date="2006" name="Proc. Natl. Acad. Sci. U.S.A.">
        <title>Genome analysis of the smallest free-living eukaryote Ostreococcus tauri unveils many unique features.</title>
        <authorList>
            <person name="Derelle E."/>
            <person name="Ferraz C."/>
            <person name="Rombauts S."/>
            <person name="Rouze P."/>
            <person name="Worden A.Z."/>
            <person name="Robbens S."/>
            <person name="Partensky F."/>
            <person name="Degroeve S."/>
            <person name="Echeynie S."/>
            <person name="Cooke R."/>
            <person name="Saeys Y."/>
            <person name="Wuyts J."/>
            <person name="Jabbari K."/>
            <person name="Bowler C."/>
            <person name="Panaud O."/>
            <person name="Piegu B."/>
            <person name="Ball S.G."/>
            <person name="Ral J.-P."/>
            <person name="Bouget F.-Y."/>
            <person name="Piganeau G."/>
            <person name="De Baets B."/>
            <person name="Picard A."/>
            <person name="Delseny M."/>
            <person name="Demaille J."/>
            <person name="Van de Peer Y."/>
            <person name="Moreau H."/>
        </authorList>
    </citation>
    <scope>NUCLEOTIDE SEQUENCE [LARGE SCALE GENOMIC DNA]</scope>
    <source>
        <strain evidence="9">OTTH 0595 / CCAP 157/2 / RCC745</strain>
    </source>
</reference>
<dbReference type="Proteomes" id="UP000009170">
    <property type="component" value="Unassembled WGS sequence"/>
</dbReference>
<dbReference type="InterPro" id="IPR029071">
    <property type="entry name" value="Ubiquitin-like_domsf"/>
</dbReference>
<dbReference type="PROSITE" id="PS00845">
    <property type="entry name" value="CAP_GLY_1"/>
    <property type="match status" value="1"/>
</dbReference>
<gene>
    <name evidence="8" type="ORF">OT_ostta01g03800</name>
</gene>
<dbReference type="EMBL" id="CAID01000001">
    <property type="protein sequence ID" value="CEF96729.1"/>
    <property type="molecule type" value="Genomic_DNA"/>
</dbReference>
<evidence type="ECO:0000256" key="2">
    <source>
        <dbReference type="ARBA" id="ARBA00006286"/>
    </source>
</evidence>
<comment type="caution">
    <text evidence="8">The sequence shown here is derived from an EMBL/GenBank/DDBJ whole genome shotgun (WGS) entry which is preliminary data.</text>
</comment>
<dbReference type="PROSITE" id="PS50245">
    <property type="entry name" value="CAP_GLY_2"/>
    <property type="match status" value="1"/>
</dbReference>
<keyword evidence="6" id="KW-0143">Chaperone</keyword>
<accession>A0A090M401</accession>
<dbReference type="Pfam" id="PF01302">
    <property type="entry name" value="CAP_GLY"/>
    <property type="match status" value="1"/>
</dbReference>
<dbReference type="GeneID" id="9836373"/>
<keyword evidence="9" id="KW-1185">Reference proteome</keyword>
<dbReference type="InterPro" id="IPR036859">
    <property type="entry name" value="CAP-Gly_dom_sf"/>
</dbReference>
<dbReference type="CDD" id="cd17044">
    <property type="entry name" value="Ubl_TBCE"/>
    <property type="match status" value="1"/>
</dbReference>
<sequence>MEIEGDVGGVVVGDRVESVDGARARVRWTGSVDGRSGRWIGLEWDDPTRGKHDGVVDGVRLFTCAARSGDDAKSRPASLVRPHKLARAQTFAEAFRARYARERDEDDDTTNDMYIRTARGHKMRVELCETTADADADADAVRKRLKLMTRAYIDHARVSSMGEPGAASACAGPLRVLGLAGSLLNSWDGVMRIAEEFPLLQALDLSGIRLHSWTGGGEKTFANLKVLVLNDSDVRWRDVCAISAHVPELEELYINGNGMSSFELDKAATSVFPKLRTLSVESNGIRKWREIEAIGHQLPRLESLHASENALSEVLPTCAFPALKTLLMGDNELNSWTSVDALNSFPQLEDVRLSGNPIVNADASVRYEVIARVQGLKMLNGSSVSPAERKDCEIRYLRKALQKLKDFSGDIEGEKNARRENPRIDALVAVHGELVTHAATAPGSGTLASVSVELVLCLESAGRTMTKKLPKSTTVGKVKLMCSKLFKFTVSSAELFLIVDEDERVPLAPDDEPLSRFAPRNGQRVDIVLA</sequence>
<evidence type="ECO:0000313" key="9">
    <source>
        <dbReference type="Proteomes" id="UP000009170"/>
    </source>
</evidence>
<dbReference type="AlphaFoldDB" id="A0A090M401"/>
<evidence type="ECO:0000256" key="3">
    <source>
        <dbReference type="ARBA" id="ARBA00022490"/>
    </source>
</evidence>
<dbReference type="OrthoDB" id="5273213at2759"/>
<dbReference type="InterPro" id="IPR050836">
    <property type="entry name" value="SDS22/Internalin_LRR"/>
</dbReference>
<dbReference type="InterPro" id="IPR032675">
    <property type="entry name" value="LRR_dom_sf"/>
</dbReference>
<dbReference type="GO" id="GO:0005930">
    <property type="term" value="C:axoneme"/>
    <property type="evidence" value="ECO:0007669"/>
    <property type="project" value="UniProtKB-SubCell"/>
</dbReference>
<dbReference type="InterPro" id="IPR000938">
    <property type="entry name" value="CAP-Gly_domain"/>
</dbReference>
<dbReference type="PANTHER" id="PTHR46652:SF3">
    <property type="entry name" value="LEUCINE-RICH REPEAT-CONTAINING PROTEIN 9"/>
    <property type="match status" value="1"/>
</dbReference>
<dbReference type="KEGG" id="ota:OT_ostta01g03800"/>
<comment type="subcellular location">
    <subcellularLocation>
        <location evidence="1">Cytoplasm</location>
        <location evidence="1">Cytoskeleton</location>
        <location evidence="1">Cilium axoneme</location>
    </subcellularLocation>
</comment>
<keyword evidence="5" id="KW-0677">Repeat</keyword>
<evidence type="ECO:0000256" key="6">
    <source>
        <dbReference type="ARBA" id="ARBA00023186"/>
    </source>
</evidence>
<dbReference type="Gene3D" id="3.10.20.90">
    <property type="entry name" value="Phosphatidylinositol 3-kinase Catalytic Subunit, Chain A, domain 1"/>
    <property type="match status" value="1"/>
</dbReference>
<dbReference type="SUPFAM" id="SSF74924">
    <property type="entry name" value="Cap-Gly domain"/>
    <property type="match status" value="1"/>
</dbReference>
<dbReference type="STRING" id="70448.A0A090M401"/>
<dbReference type="SUPFAM" id="SSF54236">
    <property type="entry name" value="Ubiquitin-like"/>
    <property type="match status" value="1"/>
</dbReference>
<proteinExistence type="inferred from homology"/>
<organism evidence="8 9">
    <name type="scientific">Ostreococcus tauri</name>
    <name type="common">Marine green alga</name>
    <dbReference type="NCBI Taxonomy" id="70448"/>
    <lineage>
        <taxon>Eukaryota</taxon>
        <taxon>Viridiplantae</taxon>
        <taxon>Chlorophyta</taxon>
        <taxon>Mamiellophyceae</taxon>
        <taxon>Mamiellales</taxon>
        <taxon>Bathycoccaceae</taxon>
        <taxon>Ostreococcus</taxon>
    </lineage>
</organism>
<evidence type="ECO:0000259" key="7">
    <source>
        <dbReference type="PROSITE" id="PS50245"/>
    </source>
</evidence>
<protein>
    <submittedName>
        <fullName evidence="8">CAP Gly-rich domain</fullName>
    </submittedName>
</protein>
<keyword evidence="3" id="KW-0963">Cytoplasm</keyword>
<dbReference type="InterPro" id="IPR044079">
    <property type="entry name" value="Ubl_TBCE"/>
</dbReference>
<dbReference type="InParanoid" id="A0A090M401"/>